<dbReference type="Proteomes" id="UP000019373">
    <property type="component" value="Unassembled WGS sequence"/>
</dbReference>
<protein>
    <submittedName>
        <fullName evidence="1">Uncharacterized protein</fullName>
    </submittedName>
</protein>
<accession>U1GXX4</accession>
<keyword evidence="2" id="KW-1185">Reference proteome</keyword>
<proteinExistence type="predicted"/>
<gene>
    <name evidence="1" type="ORF">EPUS_06854</name>
</gene>
<dbReference type="HOGENOM" id="CLU_2573875_0_0_1"/>
<reference evidence="2" key="1">
    <citation type="journal article" date="2014" name="BMC Genomics">
        <title>Genome characteristics reveal the impact of lichenization on lichen-forming fungus Endocarpon pusillum Hedwig (Verrucariales, Ascomycota).</title>
        <authorList>
            <person name="Wang Y.-Y."/>
            <person name="Liu B."/>
            <person name="Zhang X.-Y."/>
            <person name="Zhou Q.-M."/>
            <person name="Zhang T."/>
            <person name="Li H."/>
            <person name="Yu Y.-F."/>
            <person name="Zhang X.-L."/>
            <person name="Hao X.-Y."/>
            <person name="Wang M."/>
            <person name="Wang L."/>
            <person name="Wei J.-C."/>
        </authorList>
    </citation>
    <scope>NUCLEOTIDE SEQUENCE [LARGE SCALE GENOMIC DNA]</scope>
    <source>
        <strain evidence="2">Z07020 / HMAS-L-300199</strain>
    </source>
</reference>
<dbReference type="RefSeq" id="XP_007785650.1">
    <property type="nucleotide sequence ID" value="XM_007787460.1"/>
</dbReference>
<organism evidence="1 2">
    <name type="scientific">Endocarpon pusillum (strain Z07020 / HMAS-L-300199)</name>
    <name type="common">Lichen-forming fungus</name>
    <dbReference type="NCBI Taxonomy" id="1263415"/>
    <lineage>
        <taxon>Eukaryota</taxon>
        <taxon>Fungi</taxon>
        <taxon>Dikarya</taxon>
        <taxon>Ascomycota</taxon>
        <taxon>Pezizomycotina</taxon>
        <taxon>Eurotiomycetes</taxon>
        <taxon>Chaetothyriomycetidae</taxon>
        <taxon>Verrucariales</taxon>
        <taxon>Verrucariaceae</taxon>
        <taxon>Endocarpon</taxon>
    </lineage>
</organism>
<dbReference type="AlphaFoldDB" id="U1GXX4"/>
<evidence type="ECO:0000313" key="2">
    <source>
        <dbReference type="Proteomes" id="UP000019373"/>
    </source>
</evidence>
<dbReference type="EMBL" id="KE720677">
    <property type="protein sequence ID" value="ERF76986.1"/>
    <property type="molecule type" value="Genomic_DNA"/>
</dbReference>
<dbReference type="GeneID" id="19241744"/>
<evidence type="ECO:0000313" key="1">
    <source>
        <dbReference type="EMBL" id="ERF76986.1"/>
    </source>
</evidence>
<sequence length="81" mass="9216">MQGIKGDTTIVEASGEDVNTLREARRNLRCLEEKVAKLDKHQQKLAEGIAFAEPYLKTLVEYGEARRKKHEGGQSITEWDM</sequence>
<name>U1GXX4_ENDPU</name>